<protein>
    <recommendedName>
        <fullName evidence="4">Tropomyosin</fullName>
    </recommendedName>
</protein>
<reference evidence="2" key="1">
    <citation type="submission" date="2020-11" db="EMBL/GenBank/DDBJ databases">
        <authorList>
            <consortium name="DOE Joint Genome Institute"/>
            <person name="Ahrendt S."/>
            <person name="Riley R."/>
            <person name="Andreopoulos W."/>
            <person name="Labutti K."/>
            <person name="Pangilinan J."/>
            <person name="Ruiz-Duenas F.J."/>
            <person name="Barrasa J.M."/>
            <person name="Sanchez-Garcia M."/>
            <person name="Camarero S."/>
            <person name="Miyauchi S."/>
            <person name="Serrano A."/>
            <person name="Linde D."/>
            <person name="Babiker R."/>
            <person name="Drula E."/>
            <person name="Ayuso-Fernandez I."/>
            <person name="Pacheco R."/>
            <person name="Padilla G."/>
            <person name="Ferreira P."/>
            <person name="Barriuso J."/>
            <person name="Kellner H."/>
            <person name="Castanera R."/>
            <person name="Alfaro M."/>
            <person name="Ramirez L."/>
            <person name="Pisabarro A.G."/>
            <person name="Kuo A."/>
            <person name="Tritt A."/>
            <person name="Lipzen A."/>
            <person name="He G."/>
            <person name="Yan M."/>
            <person name="Ng V."/>
            <person name="Cullen D."/>
            <person name="Martin F."/>
            <person name="Rosso M.-N."/>
            <person name="Henrissat B."/>
            <person name="Hibbett D."/>
            <person name="Martinez A.T."/>
            <person name="Grigoriev I.V."/>
        </authorList>
    </citation>
    <scope>NUCLEOTIDE SEQUENCE</scope>
    <source>
        <strain evidence="2">CIRM-BRFM 674</strain>
    </source>
</reference>
<sequence>MDRIKGITEARRAALALATKRAAEAEQAAKVKESLLKERTKQATDLQNRVELTRQSNRLMKDLLQALQKLDEAKKKLDAATEKSKIFEIKQQELHDQADSFESKFQESKKKYNQLVLELDNLSIN</sequence>
<dbReference type="AlphaFoldDB" id="A0A9P6D1T4"/>
<keyword evidence="1" id="KW-0175">Coiled coil</keyword>
<keyword evidence="3" id="KW-1185">Reference proteome</keyword>
<dbReference type="OrthoDB" id="3017048at2759"/>
<evidence type="ECO:0008006" key="4">
    <source>
        <dbReference type="Google" id="ProtNLM"/>
    </source>
</evidence>
<evidence type="ECO:0000256" key="1">
    <source>
        <dbReference type="SAM" id="Coils"/>
    </source>
</evidence>
<evidence type="ECO:0000313" key="3">
    <source>
        <dbReference type="Proteomes" id="UP000807469"/>
    </source>
</evidence>
<organism evidence="2 3">
    <name type="scientific">Pholiota conissans</name>
    <dbReference type="NCBI Taxonomy" id="109636"/>
    <lineage>
        <taxon>Eukaryota</taxon>
        <taxon>Fungi</taxon>
        <taxon>Dikarya</taxon>
        <taxon>Basidiomycota</taxon>
        <taxon>Agaricomycotina</taxon>
        <taxon>Agaricomycetes</taxon>
        <taxon>Agaricomycetidae</taxon>
        <taxon>Agaricales</taxon>
        <taxon>Agaricineae</taxon>
        <taxon>Strophariaceae</taxon>
        <taxon>Pholiota</taxon>
    </lineage>
</organism>
<accession>A0A9P6D1T4</accession>
<evidence type="ECO:0000313" key="2">
    <source>
        <dbReference type="EMBL" id="KAF9480505.1"/>
    </source>
</evidence>
<dbReference type="Proteomes" id="UP000807469">
    <property type="component" value="Unassembled WGS sequence"/>
</dbReference>
<name>A0A9P6D1T4_9AGAR</name>
<feature type="coiled-coil region" evidence="1">
    <location>
        <begin position="56"/>
        <end position="125"/>
    </location>
</feature>
<comment type="caution">
    <text evidence="2">The sequence shown here is derived from an EMBL/GenBank/DDBJ whole genome shotgun (WGS) entry which is preliminary data.</text>
</comment>
<dbReference type="EMBL" id="MU155193">
    <property type="protein sequence ID" value="KAF9480505.1"/>
    <property type="molecule type" value="Genomic_DNA"/>
</dbReference>
<proteinExistence type="predicted"/>
<gene>
    <name evidence="2" type="ORF">BDN70DRAFT_877490</name>
</gene>